<gene>
    <name evidence="3" type="primary">opcA</name>
    <name evidence="3" type="ORF">KV203_10405</name>
</gene>
<evidence type="ECO:0000313" key="4">
    <source>
        <dbReference type="Proteomes" id="UP000887023"/>
    </source>
</evidence>
<dbReference type="EMBL" id="CP079105">
    <property type="protein sequence ID" value="QXQ12407.1"/>
    <property type="molecule type" value="Genomic_DNA"/>
</dbReference>
<name>A0ABX8S5X0_9ACTN</name>
<dbReference type="InterPro" id="IPR004555">
    <property type="entry name" value="G6PDH_assembly_OpcA"/>
</dbReference>
<accession>A0ABX8S5X0</accession>
<dbReference type="Pfam" id="PF20171">
    <property type="entry name" value="OpcA_G6PD_C"/>
    <property type="match status" value="1"/>
</dbReference>
<evidence type="ECO:0000313" key="3">
    <source>
        <dbReference type="EMBL" id="QXQ12407.1"/>
    </source>
</evidence>
<organism evidence="3 4">
    <name type="scientific">Skermania pinensis</name>
    <dbReference type="NCBI Taxonomy" id="39122"/>
    <lineage>
        <taxon>Bacteria</taxon>
        <taxon>Bacillati</taxon>
        <taxon>Actinomycetota</taxon>
        <taxon>Actinomycetes</taxon>
        <taxon>Mycobacteriales</taxon>
        <taxon>Gordoniaceae</taxon>
        <taxon>Skermania</taxon>
    </lineage>
</organism>
<dbReference type="Proteomes" id="UP000887023">
    <property type="component" value="Chromosome"/>
</dbReference>
<evidence type="ECO:0000259" key="1">
    <source>
        <dbReference type="Pfam" id="PF10128"/>
    </source>
</evidence>
<dbReference type="PANTHER" id="PTHR38658:SF1">
    <property type="entry name" value="OXPP CYCLE PROTEIN OPCA-RELATED"/>
    <property type="match status" value="1"/>
</dbReference>
<dbReference type="Pfam" id="PF10128">
    <property type="entry name" value="OpcA_G6PD_assem"/>
    <property type="match status" value="1"/>
</dbReference>
<keyword evidence="4" id="KW-1185">Reference proteome</keyword>
<proteinExistence type="predicted"/>
<protein>
    <submittedName>
        <fullName evidence="3">Glucose-6-phosphate dehydrogenase assembly protein OpcA</fullName>
    </submittedName>
</protein>
<evidence type="ECO:0000259" key="2">
    <source>
        <dbReference type="Pfam" id="PF20171"/>
    </source>
</evidence>
<dbReference type="InterPro" id="IPR046802">
    <property type="entry name" value="OpcA_G6PD_C"/>
</dbReference>
<feature type="domain" description="Glucose-6-phosphate dehydrogenase assembly protein OpcA N-terminal" evidence="1">
    <location>
        <begin position="53"/>
        <end position="160"/>
    </location>
</feature>
<dbReference type="PANTHER" id="PTHR38658">
    <property type="entry name" value="OXPP CYCLE PROTEIN OPCA-RELATED"/>
    <property type="match status" value="1"/>
</dbReference>
<dbReference type="InterPro" id="IPR046801">
    <property type="entry name" value="OpcA_G6PD_N"/>
</dbReference>
<reference evidence="3" key="1">
    <citation type="submission" date="2021-07" db="EMBL/GenBank/DDBJ databases">
        <title>Candidatus Kaistella beijingensis sp. nov. isolated from a municipal wastewater treatment plant is involved in sludge foaming.</title>
        <authorList>
            <person name="Song Y."/>
            <person name="Liu S.-J."/>
        </authorList>
    </citation>
    <scope>NUCLEOTIDE SEQUENCE</scope>
    <source>
        <strain evidence="3">DSM 43998</strain>
    </source>
</reference>
<dbReference type="NCBIfam" id="TIGR00534">
    <property type="entry name" value="OpcA"/>
    <property type="match status" value="1"/>
</dbReference>
<sequence length="301" mass="32658">MIVDLPDTDTGAVNKKLLALREEDGVVTLGRVLTLVICIRADDAEEAAAIDAAAAAGREHPCRVIVLARGRSDAATGMDAQIRLGDGASEVVVLRLRGELRDHQDSVVMPFLLPDTPVVAWWPDHAPSAPAESAVGRLAVRRITDATNARDPLAAIRSRRAVYSAGDTDLAWARITRWRALLTATLDEPPYEPVTSVTVSGLRDEPALDLLAGWLADRLRCPVRRVVGDLRVDLIRPSETVSVSRPQDGPTATLSRSGRPDRLVALARRETRECLAEDLRRLDADEIYAGALDGLERVSHD</sequence>
<dbReference type="RefSeq" id="WP_066470118.1">
    <property type="nucleotide sequence ID" value="NZ_CBCRUZ010000001.1"/>
</dbReference>
<feature type="domain" description="Glucose-6-phosphate dehydrogenase assembly protein OpcA C-terminal" evidence="2">
    <location>
        <begin position="166"/>
        <end position="292"/>
    </location>
</feature>